<protein>
    <submittedName>
        <fullName evidence="3">Uncharacterized protein</fullName>
    </submittedName>
</protein>
<keyword evidence="2" id="KW-1133">Transmembrane helix</keyword>
<dbReference type="EMBL" id="BK016224">
    <property type="protein sequence ID" value="DAG03200.1"/>
    <property type="molecule type" value="Genomic_DNA"/>
</dbReference>
<keyword evidence="2" id="KW-0812">Transmembrane</keyword>
<proteinExistence type="predicted"/>
<keyword evidence="2" id="KW-0472">Membrane</keyword>
<evidence type="ECO:0000313" key="3">
    <source>
        <dbReference type="EMBL" id="DAG03200.1"/>
    </source>
</evidence>
<name>A0A8S5V933_9CAUD</name>
<reference evidence="3" key="1">
    <citation type="journal article" date="2021" name="Proc. Natl. Acad. Sci. U.S.A.">
        <title>A Catalog of Tens of Thousands of Viruses from Human Metagenomes Reveals Hidden Associations with Chronic Diseases.</title>
        <authorList>
            <person name="Tisza M.J."/>
            <person name="Buck C.B."/>
        </authorList>
    </citation>
    <scope>NUCLEOTIDE SEQUENCE</scope>
    <source>
        <strain evidence="3">CtCpR1</strain>
    </source>
</reference>
<sequence>MQKENPPTDEKRRRAEKERERRENLRSWATLAAVTVTAIINTAAIILQLTR</sequence>
<evidence type="ECO:0000256" key="2">
    <source>
        <dbReference type="SAM" id="Phobius"/>
    </source>
</evidence>
<feature type="transmembrane region" description="Helical" evidence="2">
    <location>
        <begin position="28"/>
        <end position="49"/>
    </location>
</feature>
<feature type="region of interest" description="Disordered" evidence="1">
    <location>
        <begin position="1"/>
        <end position="24"/>
    </location>
</feature>
<accession>A0A8S5V933</accession>
<organism evidence="3">
    <name type="scientific">Caudovirales sp. ctCpR1</name>
    <dbReference type="NCBI Taxonomy" id="2825760"/>
    <lineage>
        <taxon>Viruses</taxon>
        <taxon>Duplodnaviria</taxon>
        <taxon>Heunggongvirae</taxon>
        <taxon>Uroviricota</taxon>
        <taxon>Caudoviricetes</taxon>
    </lineage>
</organism>
<evidence type="ECO:0000256" key="1">
    <source>
        <dbReference type="SAM" id="MobiDB-lite"/>
    </source>
</evidence>